<evidence type="ECO:0000256" key="1">
    <source>
        <dbReference type="SAM" id="MobiDB-lite"/>
    </source>
</evidence>
<dbReference type="SMART" id="SM00530">
    <property type="entry name" value="HTH_XRE"/>
    <property type="match status" value="1"/>
</dbReference>
<dbReference type="Proteomes" id="UP001056576">
    <property type="component" value="Segment"/>
</dbReference>
<reference evidence="3 4" key="1">
    <citation type="submission" date="2022-05" db="EMBL/GenBank/DDBJ databases">
        <authorList>
            <person name="Friedrich I."/>
            <person name="Poehlein A."/>
            <person name="Schneider D."/>
            <person name="Hertel R."/>
            <person name="Daniel R."/>
        </authorList>
    </citation>
    <scope>NUCLEOTIDE SEQUENCE [LARGE SCALE GENOMIC DNA]</scope>
</reference>
<dbReference type="PROSITE" id="PS50943">
    <property type="entry name" value="HTH_CROC1"/>
    <property type="match status" value="1"/>
</dbReference>
<dbReference type="EMBL" id="ON529857">
    <property type="protein sequence ID" value="USN15448.1"/>
    <property type="molecule type" value="Genomic_DNA"/>
</dbReference>
<proteinExistence type="predicted"/>
<feature type="domain" description="HTH cro/C1-type" evidence="2">
    <location>
        <begin position="103"/>
        <end position="137"/>
    </location>
</feature>
<keyword evidence="3" id="KW-0238">DNA-binding</keyword>
<feature type="compositionally biased region" description="Basic and acidic residues" evidence="1">
    <location>
        <begin position="35"/>
        <end position="48"/>
    </location>
</feature>
<protein>
    <submittedName>
        <fullName evidence="3">HTH domain DNA-binding protein</fullName>
    </submittedName>
</protein>
<keyword evidence="4" id="KW-1185">Reference proteome</keyword>
<feature type="compositionally biased region" description="Low complexity" evidence="1">
    <location>
        <begin position="20"/>
        <end position="32"/>
    </location>
</feature>
<name>A0A9E7MS76_9CAUD</name>
<dbReference type="CDD" id="cd00093">
    <property type="entry name" value="HTH_XRE"/>
    <property type="match status" value="1"/>
</dbReference>
<dbReference type="SUPFAM" id="SSF47413">
    <property type="entry name" value="lambda repressor-like DNA-binding domains"/>
    <property type="match status" value="1"/>
</dbReference>
<evidence type="ECO:0000313" key="3">
    <source>
        <dbReference type="EMBL" id="USN15448.1"/>
    </source>
</evidence>
<organism evidence="3 4">
    <name type="scientific">Brevundimonas phage vB_BpoS-Kikimora</name>
    <dbReference type="NCBI Taxonomy" id="2948601"/>
    <lineage>
        <taxon>Viruses</taxon>
        <taxon>Duplodnaviria</taxon>
        <taxon>Heunggongvirae</taxon>
        <taxon>Uroviricota</taxon>
        <taxon>Caudoviricetes</taxon>
        <taxon>Jeanschmidtviridae</taxon>
        <taxon>Kikimoravirus</taxon>
        <taxon>Kikimoravirus kikimora</taxon>
    </lineage>
</organism>
<dbReference type="InterPro" id="IPR010982">
    <property type="entry name" value="Lambda_DNA-bd_dom_sf"/>
</dbReference>
<accession>A0A9E7MS76</accession>
<gene>
    <name evidence="3" type="ORF">KIKIMORA_03060</name>
</gene>
<evidence type="ECO:0000259" key="2">
    <source>
        <dbReference type="PROSITE" id="PS50943"/>
    </source>
</evidence>
<feature type="region of interest" description="Disordered" evidence="1">
    <location>
        <begin position="1"/>
        <end position="65"/>
    </location>
</feature>
<evidence type="ECO:0000313" key="4">
    <source>
        <dbReference type="Proteomes" id="UP001056576"/>
    </source>
</evidence>
<feature type="compositionally biased region" description="Basic and acidic residues" evidence="1">
    <location>
        <begin position="1"/>
        <end position="11"/>
    </location>
</feature>
<dbReference type="Gene3D" id="1.10.260.40">
    <property type="entry name" value="lambda repressor-like DNA-binding domains"/>
    <property type="match status" value="1"/>
</dbReference>
<sequence length="271" mass="29423">MGQALVKERSTKAAKPAAVKTQARKTAAPAAKTRVKPDPVPDVQDVKTRSPMHRKGSTTVTVDNPTTLGDRLVARRLELNLSQDDVSSQVTFYNKNGGTWKTLSRSGYCMYETGDVVPDLEKIKSLATALKCTPEWLTFGIGSRGTIAEVALKKTARDVSFQTVGTWSLDEAWMEDRFAVPGSDMVLIMVDDFSDRAKPGDMVFVAKDQVPTASAAAFAFARDGALVVAQLTTPPRSKMIRIYDADLRHYEEVAPTSIKILGRVVGAMGAL</sequence>
<dbReference type="GO" id="GO:0003677">
    <property type="term" value="F:DNA binding"/>
    <property type="evidence" value="ECO:0007669"/>
    <property type="project" value="UniProtKB-KW"/>
</dbReference>
<dbReference type="InterPro" id="IPR001387">
    <property type="entry name" value="Cro/C1-type_HTH"/>
</dbReference>